<feature type="non-terminal residue" evidence="4">
    <location>
        <position position="184"/>
    </location>
</feature>
<dbReference type="GO" id="GO:0003676">
    <property type="term" value="F:nucleic acid binding"/>
    <property type="evidence" value="ECO:0007669"/>
    <property type="project" value="InterPro"/>
</dbReference>
<dbReference type="Pfam" id="PF00098">
    <property type="entry name" value="zf-CCHC"/>
    <property type="match status" value="1"/>
</dbReference>
<dbReference type="InterPro" id="IPR021109">
    <property type="entry name" value="Peptidase_aspartic_dom_sf"/>
</dbReference>
<dbReference type="InterPro" id="IPR036875">
    <property type="entry name" value="Znf_CCHC_sf"/>
</dbReference>
<dbReference type="PANTHER" id="PTHR15503:SF22">
    <property type="entry name" value="TRANSPOSON TY3-I GAG POLYPROTEIN"/>
    <property type="match status" value="1"/>
</dbReference>
<gene>
    <name evidence="4" type="ORF">B0F90DRAFT_1569524</name>
</gene>
<dbReference type="EMBL" id="WTXG01000013">
    <property type="protein sequence ID" value="KAI0301690.1"/>
    <property type="molecule type" value="Genomic_DNA"/>
</dbReference>
<proteinExistence type="predicted"/>
<dbReference type="InterPro" id="IPR001878">
    <property type="entry name" value="Znf_CCHC"/>
</dbReference>
<feature type="domain" description="CCHC-type" evidence="3">
    <location>
        <begin position="16"/>
        <end position="31"/>
    </location>
</feature>
<keyword evidence="2" id="KW-0862">Zinc</keyword>
<dbReference type="GO" id="GO:0006397">
    <property type="term" value="P:mRNA processing"/>
    <property type="evidence" value="ECO:0007669"/>
    <property type="project" value="UniProtKB-KW"/>
</dbReference>
<dbReference type="Gene3D" id="2.40.70.10">
    <property type="entry name" value="Acid Proteases"/>
    <property type="match status" value="1"/>
</dbReference>
<evidence type="ECO:0000313" key="4">
    <source>
        <dbReference type="EMBL" id="KAI0301690.1"/>
    </source>
</evidence>
<feature type="non-terminal residue" evidence="4">
    <location>
        <position position="1"/>
    </location>
</feature>
<reference evidence="4" key="1">
    <citation type="journal article" date="2022" name="New Phytol.">
        <title>Evolutionary transition to the ectomycorrhizal habit in the genomes of a hyperdiverse lineage of mushroom-forming fungi.</title>
        <authorList>
            <person name="Looney B."/>
            <person name="Miyauchi S."/>
            <person name="Morin E."/>
            <person name="Drula E."/>
            <person name="Courty P.E."/>
            <person name="Kohler A."/>
            <person name="Kuo A."/>
            <person name="LaButti K."/>
            <person name="Pangilinan J."/>
            <person name="Lipzen A."/>
            <person name="Riley R."/>
            <person name="Andreopoulos W."/>
            <person name="He G."/>
            <person name="Johnson J."/>
            <person name="Nolan M."/>
            <person name="Tritt A."/>
            <person name="Barry K.W."/>
            <person name="Grigoriev I.V."/>
            <person name="Nagy L.G."/>
            <person name="Hibbett D."/>
            <person name="Henrissat B."/>
            <person name="Matheny P.B."/>
            <person name="Labbe J."/>
            <person name="Martin F.M."/>
        </authorList>
    </citation>
    <scope>NUCLEOTIDE SEQUENCE</scope>
    <source>
        <strain evidence="4">BPL690</strain>
    </source>
</reference>
<dbReference type="InterPro" id="IPR032567">
    <property type="entry name" value="RTL1-rel"/>
</dbReference>
<evidence type="ECO:0000313" key="5">
    <source>
        <dbReference type="Proteomes" id="UP001203297"/>
    </source>
</evidence>
<dbReference type="Pfam" id="PF13975">
    <property type="entry name" value="gag-asp_proteas"/>
    <property type="match status" value="1"/>
</dbReference>
<evidence type="ECO:0000259" key="3">
    <source>
        <dbReference type="PROSITE" id="PS50158"/>
    </source>
</evidence>
<organism evidence="4 5">
    <name type="scientific">Multifurca ochricompacta</name>
    <dbReference type="NCBI Taxonomy" id="376703"/>
    <lineage>
        <taxon>Eukaryota</taxon>
        <taxon>Fungi</taxon>
        <taxon>Dikarya</taxon>
        <taxon>Basidiomycota</taxon>
        <taxon>Agaricomycotina</taxon>
        <taxon>Agaricomycetes</taxon>
        <taxon>Russulales</taxon>
        <taxon>Russulaceae</taxon>
        <taxon>Multifurca</taxon>
    </lineage>
</organism>
<dbReference type="SUPFAM" id="SSF57756">
    <property type="entry name" value="Retrovirus zinc finger-like domains"/>
    <property type="match status" value="1"/>
</dbReference>
<sequence length="184" mass="20558">KAVTTEEKEQYKKEGRCFECGRRGHLVRDCPTKGPWPSTSTPTRAATITKVSQMTAAVPTGSAVTLFVDVTVSLVSHHVFISPIQAMKIFIPLYGVREMANIEALVDSGATENFINYRTVIKYQLPTKRLAIPKKLRNADGTPNATQNIDQYAKLDVITDGKLRRHRFYIASIGTDQMILGYPW</sequence>
<comment type="caution">
    <text evidence="4">The sequence shown here is derived from an EMBL/GenBank/DDBJ whole genome shotgun (WGS) entry which is preliminary data.</text>
</comment>
<keyword evidence="2" id="KW-0863">Zinc-finger</keyword>
<dbReference type="GO" id="GO:0008270">
    <property type="term" value="F:zinc ion binding"/>
    <property type="evidence" value="ECO:0007669"/>
    <property type="project" value="UniProtKB-KW"/>
</dbReference>
<evidence type="ECO:0000256" key="2">
    <source>
        <dbReference type="PROSITE-ProRule" id="PRU00047"/>
    </source>
</evidence>
<dbReference type="AlphaFoldDB" id="A0AAD4QML7"/>
<dbReference type="PANTHER" id="PTHR15503">
    <property type="entry name" value="LDOC1 RELATED"/>
    <property type="match status" value="1"/>
</dbReference>
<keyword evidence="1" id="KW-0507">mRNA processing</keyword>
<name>A0AAD4QML7_9AGAM</name>
<dbReference type="CDD" id="cd00303">
    <property type="entry name" value="retropepsin_like"/>
    <property type="match status" value="1"/>
</dbReference>
<dbReference type="Proteomes" id="UP001203297">
    <property type="component" value="Unassembled WGS sequence"/>
</dbReference>
<keyword evidence="5" id="KW-1185">Reference proteome</keyword>
<accession>A0AAD4QML7</accession>
<protein>
    <recommendedName>
        <fullName evidence="3">CCHC-type domain-containing protein</fullName>
    </recommendedName>
</protein>
<evidence type="ECO:0000256" key="1">
    <source>
        <dbReference type="ARBA" id="ARBA00022664"/>
    </source>
</evidence>
<dbReference type="Gene3D" id="4.10.60.10">
    <property type="entry name" value="Zinc finger, CCHC-type"/>
    <property type="match status" value="1"/>
</dbReference>
<keyword evidence="2" id="KW-0479">Metal-binding</keyword>
<dbReference type="PROSITE" id="PS50158">
    <property type="entry name" value="ZF_CCHC"/>
    <property type="match status" value="1"/>
</dbReference>
<dbReference type="SMART" id="SM00343">
    <property type="entry name" value="ZnF_C2HC"/>
    <property type="match status" value="1"/>
</dbReference>